<dbReference type="Gene3D" id="2.60.40.10">
    <property type="entry name" value="Immunoglobulins"/>
    <property type="match status" value="1"/>
</dbReference>
<dbReference type="InterPro" id="IPR008928">
    <property type="entry name" value="6-hairpin_glycosidase_sf"/>
</dbReference>
<evidence type="ECO:0000259" key="7">
    <source>
        <dbReference type="Pfam" id="PF17389"/>
    </source>
</evidence>
<dbReference type="Gene3D" id="1.50.10.10">
    <property type="match status" value="1"/>
</dbReference>
<dbReference type="PANTHER" id="PTHR33307:SF6">
    <property type="entry name" value="ALPHA-RHAMNOSIDASE (EUROFUNG)-RELATED"/>
    <property type="match status" value="1"/>
</dbReference>
<dbReference type="Proteomes" id="UP000366872">
    <property type="component" value="Unassembled WGS sequence"/>
</dbReference>
<dbReference type="EMBL" id="CAAHFG010000002">
    <property type="protein sequence ID" value="VGO15617.1"/>
    <property type="molecule type" value="Genomic_DNA"/>
</dbReference>
<dbReference type="Gene3D" id="2.60.420.10">
    <property type="entry name" value="Maltose phosphorylase, domain 3"/>
    <property type="match status" value="1"/>
</dbReference>
<protein>
    <recommendedName>
        <fullName evidence="2">alpha-L-rhamnosidase</fullName>
        <ecNumber evidence="2">3.2.1.40</ecNumber>
    </recommendedName>
</protein>
<dbReference type="InterPro" id="IPR013737">
    <property type="entry name" value="Bac_rhamnosid_N"/>
</dbReference>
<evidence type="ECO:0000259" key="5">
    <source>
        <dbReference type="Pfam" id="PF05592"/>
    </source>
</evidence>
<reference evidence="9 10" key="1">
    <citation type="submission" date="2019-04" db="EMBL/GenBank/DDBJ databases">
        <authorList>
            <person name="Van Vliet M D."/>
        </authorList>
    </citation>
    <scope>NUCLEOTIDE SEQUENCE [LARGE SCALE GENOMIC DNA]</scope>
    <source>
        <strain evidence="9 10">F1</strain>
    </source>
</reference>
<dbReference type="Pfam" id="PF08531">
    <property type="entry name" value="Bac_rhamnosid_N"/>
    <property type="match status" value="1"/>
</dbReference>
<comment type="catalytic activity">
    <reaction evidence="1">
        <text>Hydrolysis of terminal non-reducing alpha-L-rhamnose residues in alpha-L-rhamnosides.</text>
        <dbReference type="EC" id="3.2.1.40"/>
    </reaction>
</comment>
<dbReference type="InterPro" id="IPR035398">
    <property type="entry name" value="Bac_rhamnosid_C"/>
</dbReference>
<dbReference type="Gene3D" id="2.60.120.260">
    <property type="entry name" value="Galactose-binding domain-like"/>
    <property type="match status" value="2"/>
</dbReference>
<dbReference type="InterPro" id="IPR016007">
    <property type="entry name" value="Alpha_rhamnosid"/>
</dbReference>
<dbReference type="GO" id="GO:0030596">
    <property type="term" value="F:alpha-L-rhamnosidase activity"/>
    <property type="evidence" value="ECO:0007669"/>
    <property type="project" value="UniProtKB-EC"/>
</dbReference>
<organism evidence="9 10">
    <name type="scientific">Pontiella desulfatans</name>
    <dbReference type="NCBI Taxonomy" id="2750659"/>
    <lineage>
        <taxon>Bacteria</taxon>
        <taxon>Pseudomonadati</taxon>
        <taxon>Kiritimatiellota</taxon>
        <taxon>Kiritimatiellia</taxon>
        <taxon>Kiritimatiellales</taxon>
        <taxon>Pontiellaceae</taxon>
        <taxon>Pontiella</taxon>
    </lineage>
</organism>
<dbReference type="RefSeq" id="WP_136081167.1">
    <property type="nucleotide sequence ID" value="NZ_CAAHFG010000002.1"/>
</dbReference>
<evidence type="ECO:0000259" key="6">
    <source>
        <dbReference type="Pfam" id="PF08531"/>
    </source>
</evidence>
<dbReference type="EC" id="3.2.1.40" evidence="2"/>
<evidence type="ECO:0000256" key="3">
    <source>
        <dbReference type="ARBA" id="ARBA00022801"/>
    </source>
</evidence>
<feature type="chain" id="PRO_5025597948" description="alpha-L-rhamnosidase" evidence="4">
    <location>
        <begin position="22"/>
        <end position="909"/>
    </location>
</feature>
<dbReference type="PANTHER" id="PTHR33307">
    <property type="entry name" value="ALPHA-RHAMNOSIDASE (EUROFUNG)"/>
    <property type="match status" value="1"/>
</dbReference>
<evidence type="ECO:0000256" key="1">
    <source>
        <dbReference type="ARBA" id="ARBA00001445"/>
    </source>
</evidence>
<evidence type="ECO:0000313" key="10">
    <source>
        <dbReference type="Proteomes" id="UP000366872"/>
    </source>
</evidence>
<feature type="domain" description="Bacterial alpha-L-rhamnosidase N-terminal" evidence="6">
    <location>
        <begin position="183"/>
        <end position="356"/>
    </location>
</feature>
<evidence type="ECO:0000259" key="8">
    <source>
        <dbReference type="Pfam" id="PF17390"/>
    </source>
</evidence>
<feature type="domain" description="Alpha-L-rhamnosidase C-terminal" evidence="8">
    <location>
        <begin position="813"/>
        <end position="884"/>
    </location>
</feature>
<evidence type="ECO:0000256" key="2">
    <source>
        <dbReference type="ARBA" id="ARBA00012652"/>
    </source>
</evidence>
<feature type="domain" description="Alpha-L-rhamnosidase six-hairpin glycosidase" evidence="7">
    <location>
        <begin position="489"/>
        <end position="809"/>
    </location>
</feature>
<dbReference type="InterPro" id="IPR008902">
    <property type="entry name" value="Rhamnosid_concanavalin"/>
</dbReference>
<proteinExistence type="predicted"/>
<keyword evidence="4" id="KW-0732">Signal</keyword>
<evidence type="ECO:0000313" key="9">
    <source>
        <dbReference type="EMBL" id="VGO15617.1"/>
    </source>
</evidence>
<dbReference type="InterPro" id="IPR013783">
    <property type="entry name" value="Ig-like_fold"/>
</dbReference>
<name>A0A6C2U741_PONDE</name>
<keyword evidence="3" id="KW-0378">Hydrolase</keyword>
<dbReference type="Pfam" id="PF17390">
    <property type="entry name" value="Bac_rhamnosid_C"/>
    <property type="match status" value="1"/>
</dbReference>
<feature type="domain" description="Alpha-L-rhamnosidase concanavalin-like" evidence="5">
    <location>
        <begin position="368"/>
        <end position="480"/>
    </location>
</feature>
<dbReference type="GO" id="GO:0005975">
    <property type="term" value="P:carbohydrate metabolic process"/>
    <property type="evidence" value="ECO:0007669"/>
    <property type="project" value="InterPro"/>
</dbReference>
<accession>A0A6C2U741</accession>
<gene>
    <name evidence="9" type="ORF">PDESU_04202</name>
</gene>
<dbReference type="InterPro" id="IPR035396">
    <property type="entry name" value="Bac_rhamnosid6H"/>
</dbReference>
<dbReference type="SUPFAM" id="SSF48208">
    <property type="entry name" value="Six-hairpin glycosidases"/>
    <property type="match status" value="1"/>
</dbReference>
<dbReference type="Pfam" id="PF05592">
    <property type="entry name" value="Bac_rhamnosid"/>
    <property type="match status" value="1"/>
</dbReference>
<feature type="signal peptide" evidence="4">
    <location>
        <begin position="1"/>
        <end position="21"/>
    </location>
</feature>
<dbReference type="Pfam" id="PF17389">
    <property type="entry name" value="Bac_rhamnosid6H"/>
    <property type="match status" value="1"/>
</dbReference>
<dbReference type="InterPro" id="IPR012341">
    <property type="entry name" value="6hp_glycosidase-like_sf"/>
</dbReference>
<dbReference type="Pfam" id="PF25788">
    <property type="entry name" value="Ig_Rha78A_N"/>
    <property type="match status" value="1"/>
</dbReference>
<evidence type="ECO:0000256" key="4">
    <source>
        <dbReference type="SAM" id="SignalP"/>
    </source>
</evidence>
<dbReference type="AlphaFoldDB" id="A0A6C2U741"/>
<sequence length="909" mass="100989">MSFKSNIGLCAVLLFPVAAFPGSTVKPFSTMKVSRLHCEYRDQPMGIDHPQPRLGWVLQSGTRGDQQTAYRVVVSSTAEGLGKIDGDLWDSGKIESAQSAGVVYEGKPLASGQRGYWMVQVWDSEGTPSDWSAPSSWEMGLMKASDWQAEWINDGKANPTQDEDFFKDDPAPLFRKPFKLSGKVESARLYITALGYYRASLNGEKVGDQQLDPLWTRPDKRVFYSTFDVTKQLSSGENCLGVSLGNGWYNPLPLRLWGRRNLRENLPVGRPQFIARLQINYADGSNESIVSDASWKVAEGPILRNNIYLGEKVDARKAIPGWDAPGLDDGSWATAKTAPAPEGQLMVQPNAAIKVTSTFKPVGIMEPAKGVYIVDMGQNFGGWASFKFNVPAGTQIKMRYGELVHEDGSLNPMTSVCGQIKNKSGKPQVPGAPPIAWQEDTYVARGGGETYTPQFTFHAFRYIELTGLPSKPALDDIEGQRMNSAVEPIGSFNCSNDLFNRIQKMVQWTFLSNLFGVQSDCPHRERFGYGGDLVTSSDAFMMNFDLSAFYPKATRDWADSALPNGMLTDTAPSVGIQYCGVGWAMAHPHLQAQLHRYYGDRRIIEEQYAVSRRWFELVRSKNKDHIVRNGLHDHEAIKKDKTPQMVTPLYCESARILARLASILGREDEAREYAELAETIKAAYIENFVDQQTGVAGSGFQNSQSFALYLDMLPESVRPKALAHLLKDIENHDGHLTTGIFGTFYMLDALSRDGEEETVNAMVNKKAYPGWGHMLENGATTLWEHWSFSDNTFSHNHPMFGSVSQWFYNWLGGIEPAKDAIGFDRINLQPRFVEGLDWVECSHRTIHGPVVCNWKRTGNTVELELRVPVGATAVLTLPTASSVTEGGRPLDQGLKLQLGSGSYAFEVKL</sequence>
<dbReference type="PIRSF" id="PIRSF010631">
    <property type="entry name" value="A-rhamnsds"/>
    <property type="match status" value="1"/>
</dbReference>
<keyword evidence="10" id="KW-1185">Reference proteome</keyword>